<keyword evidence="1" id="KW-1133">Transmembrane helix</keyword>
<feature type="transmembrane region" description="Helical" evidence="1">
    <location>
        <begin position="7"/>
        <end position="31"/>
    </location>
</feature>
<reference evidence="2" key="1">
    <citation type="journal article" date="2015" name="Nature">
        <title>Complex archaea that bridge the gap between prokaryotes and eukaryotes.</title>
        <authorList>
            <person name="Spang A."/>
            <person name="Saw J.H."/>
            <person name="Jorgensen S.L."/>
            <person name="Zaremba-Niedzwiedzka K."/>
            <person name="Martijn J."/>
            <person name="Lind A.E."/>
            <person name="van Eijk R."/>
            <person name="Schleper C."/>
            <person name="Guy L."/>
            <person name="Ettema T.J."/>
        </authorList>
    </citation>
    <scope>NUCLEOTIDE SEQUENCE</scope>
</reference>
<keyword evidence="1" id="KW-0812">Transmembrane</keyword>
<dbReference type="AlphaFoldDB" id="A0A0F9MKL8"/>
<evidence type="ECO:0000313" key="2">
    <source>
        <dbReference type="EMBL" id="KKM69757.1"/>
    </source>
</evidence>
<keyword evidence="1" id="KW-0472">Membrane</keyword>
<protein>
    <submittedName>
        <fullName evidence="2">Uncharacterized protein</fullName>
    </submittedName>
</protein>
<sequence length="68" mass="7093">MRAAKTLVLGGCIIAAVIFIVVGLFDVTWLVRNVGGGSLYAVAASGVAWLFFSGAVVWGMGFLMDTKP</sequence>
<proteinExistence type="predicted"/>
<comment type="caution">
    <text evidence="2">The sequence shown here is derived from an EMBL/GenBank/DDBJ whole genome shotgun (WGS) entry which is preliminary data.</text>
</comment>
<organism evidence="2">
    <name type="scientific">marine sediment metagenome</name>
    <dbReference type="NCBI Taxonomy" id="412755"/>
    <lineage>
        <taxon>unclassified sequences</taxon>
        <taxon>metagenomes</taxon>
        <taxon>ecological metagenomes</taxon>
    </lineage>
</organism>
<feature type="transmembrane region" description="Helical" evidence="1">
    <location>
        <begin position="37"/>
        <end position="63"/>
    </location>
</feature>
<accession>A0A0F9MKL8</accession>
<name>A0A0F9MKL8_9ZZZZ</name>
<dbReference type="EMBL" id="LAZR01009936">
    <property type="protein sequence ID" value="KKM69757.1"/>
    <property type="molecule type" value="Genomic_DNA"/>
</dbReference>
<gene>
    <name evidence="2" type="ORF">LCGC14_1447530</name>
</gene>
<evidence type="ECO:0000256" key="1">
    <source>
        <dbReference type="SAM" id="Phobius"/>
    </source>
</evidence>